<dbReference type="PANTHER" id="PTHR13389:SF0">
    <property type="entry name" value="PUMILIO HOMOLOG 3"/>
    <property type="match status" value="1"/>
</dbReference>
<dbReference type="GO" id="GO:0003729">
    <property type="term" value="F:mRNA binding"/>
    <property type="evidence" value="ECO:0007669"/>
    <property type="project" value="TreeGrafter"/>
</dbReference>
<feature type="region of interest" description="Disordered" evidence="5">
    <location>
        <begin position="1"/>
        <end position="24"/>
    </location>
</feature>
<dbReference type="InterPro" id="IPR040059">
    <property type="entry name" value="PUM3"/>
</dbReference>
<proteinExistence type="predicted"/>
<dbReference type="OrthoDB" id="497380at2759"/>
<dbReference type="SMART" id="SM00025">
    <property type="entry name" value="Pumilio"/>
    <property type="match status" value="4"/>
</dbReference>
<organism evidence="7 8">
    <name type="scientific">Teratosphaeria nubilosa</name>
    <dbReference type="NCBI Taxonomy" id="161662"/>
    <lineage>
        <taxon>Eukaryota</taxon>
        <taxon>Fungi</taxon>
        <taxon>Dikarya</taxon>
        <taxon>Ascomycota</taxon>
        <taxon>Pezizomycotina</taxon>
        <taxon>Dothideomycetes</taxon>
        <taxon>Dothideomycetidae</taxon>
        <taxon>Mycosphaerellales</taxon>
        <taxon>Teratosphaeriaceae</taxon>
        <taxon>Teratosphaeria</taxon>
    </lineage>
</organism>
<dbReference type="Gene3D" id="1.25.10.10">
    <property type="entry name" value="Leucine-rich Repeat Variant"/>
    <property type="match status" value="1"/>
</dbReference>
<evidence type="ECO:0000256" key="3">
    <source>
        <dbReference type="ARBA" id="ARBA00024893"/>
    </source>
</evidence>
<comment type="function">
    <text evidence="3">RNA-binding nucleolar protein required for pre-rRNA processing. Involved in production of 18S rRNA and assembly of small ribosomal subunit.</text>
</comment>
<dbReference type="InterPro" id="IPR016024">
    <property type="entry name" value="ARM-type_fold"/>
</dbReference>
<dbReference type="AlphaFoldDB" id="A0A6G1LFS0"/>
<dbReference type="PROSITE" id="PS50303">
    <property type="entry name" value="PUM_HD"/>
    <property type="match status" value="1"/>
</dbReference>
<dbReference type="Proteomes" id="UP000799436">
    <property type="component" value="Unassembled WGS sequence"/>
</dbReference>
<feature type="non-terminal residue" evidence="7">
    <location>
        <position position="1"/>
    </location>
</feature>
<dbReference type="InterPro" id="IPR012959">
    <property type="entry name" value="CPL_dom"/>
</dbReference>
<feature type="coiled-coil region" evidence="4">
    <location>
        <begin position="344"/>
        <end position="371"/>
    </location>
</feature>
<dbReference type="GO" id="GO:0006417">
    <property type="term" value="P:regulation of translation"/>
    <property type="evidence" value="ECO:0007669"/>
    <property type="project" value="TreeGrafter"/>
</dbReference>
<keyword evidence="4" id="KW-0175">Coiled coil</keyword>
<dbReference type="InterPro" id="IPR011989">
    <property type="entry name" value="ARM-like"/>
</dbReference>
<evidence type="ECO:0000259" key="6">
    <source>
        <dbReference type="PROSITE" id="PS50303"/>
    </source>
</evidence>
<dbReference type="GO" id="GO:0005730">
    <property type="term" value="C:nucleolus"/>
    <property type="evidence" value="ECO:0007669"/>
    <property type="project" value="TreeGrafter"/>
</dbReference>
<accession>A0A6G1LFS0</accession>
<reference evidence="7" key="1">
    <citation type="journal article" date="2020" name="Stud. Mycol.">
        <title>101 Dothideomycetes genomes: a test case for predicting lifestyles and emergence of pathogens.</title>
        <authorList>
            <person name="Haridas S."/>
            <person name="Albert R."/>
            <person name="Binder M."/>
            <person name="Bloem J."/>
            <person name="Labutti K."/>
            <person name="Salamov A."/>
            <person name="Andreopoulos B."/>
            <person name="Baker S."/>
            <person name="Barry K."/>
            <person name="Bills G."/>
            <person name="Bluhm B."/>
            <person name="Cannon C."/>
            <person name="Castanera R."/>
            <person name="Culley D."/>
            <person name="Daum C."/>
            <person name="Ezra D."/>
            <person name="Gonzalez J."/>
            <person name="Henrissat B."/>
            <person name="Kuo A."/>
            <person name="Liang C."/>
            <person name="Lipzen A."/>
            <person name="Lutzoni F."/>
            <person name="Magnuson J."/>
            <person name="Mondo S."/>
            <person name="Nolan M."/>
            <person name="Ohm R."/>
            <person name="Pangilinan J."/>
            <person name="Park H.-J."/>
            <person name="Ramirez L."/>
            <person name="Alfaro M."/>
            <person name="Sun H."/>
            <person name="Tritt A."/>
            <person name="Yoshinaga Y."/>
            <person name="Zwiers L.-H."/>
            <person name="Turgeon B."/>
            <person name="Goodwin S."/>
            <person name="Spatafora J."/>
            <person name="Crous P."/>
            <person name="Grigoriev I."/>
        </authorList>
    </citation>
    <scope>NUCLEOTIDE SEQUENCE</scope>
    <source>
        <strain evidence="7">CBS 116005</strain>
    </source>
</reference>
<feature type="non-terminal residue" evidence="7">
    <location>
        <position position="574"/>
    </location>
</feature>
<evidence type="ECO:0000313" key="7">
    <source>
        <dbReference type="EMBL" id="KAF2771737.1"/>
    </source>
</evidence>
<dbReference type="InterPro" id="IPR001313">
    <property type="entry name" value="Pumilio_RNA-bd_rpt"/>
</dbReference>
<feature type="domain" description="PUM-HD" evidence="6">
    <location>
        <begin position="31"/>
        <end position="376"/>
    </location>
</feature>
<keyword evidence="1" id="KW-0677">Repeat</keyword>
<protein>
    <submittedName>
        <fullName evidence="7">ARM repeat-containing protein</fullName>
    </submittedName>
</protein>
<dbReference type="PANTHER" id="PTHR13389">
    <property type="entry name" value="PUMILIO HOMOLOG 3"/>
    <property type="match status" value="1"/>
</dbReference>
<dbReference type="SUPFAM" id="SSF48371">
    <property type="entry name" value="ARM repeat"/>
    <property type="match status" value="1"/>
</dbReference>
<evidence type="ECO:0000313" key="8">
    <source>
        <dbReference type="Proteomes" id="UP000799436"/>
    </source>
</evidence>
<evidence type="ECO:0000256" key="5">
    <source>
        <dbReference type="SAM" id="MobiDB-lite"/>
    </source>
</evidence>
<evidence type="ECO:0000256" key="4">
    <source>
        <dbReference type="SAM" id="Coils"/>
    </source>
</evidence>
<dbReference type="Pfam" id="PF08144">
    <property type="entry name" value="CPL"/>
    <property type="match status" value="1"/>
</dbReference>
<sequence>EGATSAEAHAKQRALARERKAAKPNAEMIARSKKIWEKLRRKSHVPKEERKELVDELFRIIAGRVREFVFKHDSVRVIQCALKYANQEQRRMIVDELRGDVRPLVESKYGKFLVAKMVVEGDQAIRNVVVPQFYGHVKRLINHPEASWIVDDIYRQIATSQQKATMLREWYGTEFALENRDKKVGEAKVTADLKQILDGTPEKRKPIMQAANQQINSLIQKKMTGFTMLHDAMLQYFLALQPGTEEHSEFLELLKGDIETKVEAEAANSTGGGDLFRNLAFTKPGSRLVCLAIAYGSAKDRKVIMKCFKDTVDMMCFDQYAKMVLVAGLDLPDDTKMSGKAIFHELLGQNIEDETQRLDRLEQVAANLNARVPMLYPLAGPAKWLINDAADKALLEEIYAIRRTTSKKAPESRRKELLQYLSSPLLDFVTKRASNLAQTSFGCQCITETLLEANSDATTEQKITAKEAVAQLAAGDPSTSDHVAQTPAVGRMLKTLVRGGNFDPETKSTKLAEPRVGFAEQLFPVIEEYLVKWACGPSPFVVVALLESEGVSEELRQKVKAGLEKGKKEIEKAA</sequence>
<keyword evidence="2" id="KW-0694">RNA-binding</keyword>
<dbReference type="InterPro" id="IPR033133">
    <property type="entry name" value="PUM-HD"/>
</dbReference>
<keyword evidence="8" id="KW-1185">Reference proteome</keyword>
<gene>
    <name evidence="7" type="ORF">EJ03DRAFT_261925</name>
</gene>
<name>A0A6G1LFS0_9PEZI</name>
<dbReference type="EMBL" id="ML995818">
    <property type="protein sequence ID" value="KAF2771737.1"/>
    <property type="molecule type" value="Genomic_DNA"/>
</dbReference>
<evidence type="ECO:0000256" key="1">
    <source>
        <dbReference type="ARBA" id="ARBA00022737"/>
    </source>
</evidence>
<evidence type="ECO:0000256" key="2">
    <source>
        <dbReference type="ARBA" id="ARBA00022884"/>
    </source>
</evidence>